<evidence type="ECO:0000256" key="1">
    <source>
        <dbReference type="SAM" id="MobiDB-lite"/>
    </source>
</evidence>
<protein>
    <submittedName>
        <fullName evidence="3">Uncharacterized protein</fullName>
    </submittedName>
</protein>
<organism evidence="3 4">
    <name type="scientific">Calocera cornea HHB12733</name>
    <dbReference type="NCBI Taxonomy" id="1353952"/>
    <lineage>
        <taxon>Eukaryota</taxon>
        <taxon>Fungi</taxon>
        <taxon>Dikarya</taxon>
        <taxon>Basidiomycota</taxon>
        <taxon>Agaricomycotina</taxon>
        <taxon>Dacrymycetes</taxon>
        <taxon>Dacrymycetales</taxon>
        <taxon>Dacrymycetaceae</taxon>
        <taxon>Calocera</taxon>
    </lineage>
</organism>
<name>A0A165D5T7_9BASI</name>
<accession>A0A165D5T7</accession>
<feature type="transmembrane region" description="Helical" evidence="2">
    <location>
        <begin position="105"/>
        <end position="129"/>
    </location>
</feature>
<gene>
    <name evidence="3" type="ORF">CALCODRAFT_502661</name>
</gene>
<dbReference type="AlphaFoldDB" id="A0A165D5T7"/>
<sequence length="316" mass="34810">MWLFFNLLCALVDGYEIYKRFTPAQPGQDSILFLLAEAAYLKYCQNTGLRIRDPGDAQLMALDALRAFQDAYSQMGLVPFVFVPAYFMSSACRVFLRSTDYPLRVWVHCSVAVVTLISFACAPAAVPHVVSSEKSALRMLPEEDPANVVGQWGAWAGFAFPLMAAAIMFAGARPTDSDIAVAGANSDPQERDSLVSNPGALSPSAVRGRPVGCVGRVCVSSHSCSDHGRRGSAYRLGHCRGWSQLGPTGARLPGEQPGRVESFGSSGMSFRCFRTTLKWKDGMLCLEQEVGKEGERTERRRWETREHRGDRQDRWA</sequence>
<evidence type="ECO:0000256" key="2">
    <source>
        <dbReference type="SAM" id="Phobius"/>
    </source>
</evidence>
<keyword evidence="2" id="KW-0472">Membrane</keyword>
<keyword evidence="4" id="KW-1185">Reference proteome</keyword>
<dbReference type="InParanoid" id="A0A165D5T7"/>
<keyword evidence="2" id="KW-1133">Transmembrane helix</keyword>
<feature type="transmembrane region" description="Helical" evidence="2">
    <location>
        <begin position="149"/>
        <end position="170"/>
    </location>
</feature>
<keyword evidence="2" id="KW-0812">Transmembrane</keyword>
<reference evidence="3 4" key="1">
    <citation type="journal article" date="2016" name="Mol. Biol. Evol.">
        <title>Comparative Genomics of Early-Diverging Mushroom-Forming Fungi Provides Insights into the Origins of Lignocellulose Decay Capabilities.</title>
        <authorList>
            <person name="Nagy L.G."/>
            <person name="Riley R."/>
            <person name="Tritt A."/>
            <person name="Adam C."/>
            <person name="Daum C."/>
            <person name="Floudas D."/>
            <person name="Sun H."/>
            <person name="Yadav J.S."/>
            <person name="Pangilinan J."/>
            <person name="Larsson K.H."/>
            <person name="Matsuura K."/>
            <person name="Barry K."/>
            <person name="Labutti K."/>
            <person name="Kuo R."/>
            <person name="Ohm R.A."/>
            <person name="Bhattacharya S.S."/>
            <person name="Shirouzu T."/>
            <person name="Yoshinaga Y."/>
            <person name="Martin F.M."/>
            <person name="Grigoriev I.V."/>
            <person name="Hibbett D.S."/>
        </authorList>
    </citation>
    <scope>NUCLEOTIDE SEQUENCE [LARGE SCALE GENOMIC DNA]</scope>
    <source>
        <strain evidence="3 4">HHB12733</strain>
    </source>
</reference>
<dbReference type="Proteomes" id="UP000076842">
    <property type="component" value="Unassembled WGS sequence"/>
</dbReference>
<evidence type="ECO:0000313" key="4">
    <source>
        <dbReference type="Proteomes" id="UP000076842"/>
    </source>
</evidence>
<proteinExistence type="predicted"/>
<feature type="region of interest" description="Disordered" evidence="1">
    <location>
        <begin position="292"/>
        <end position="316"/>
    </location>
</feature>
<dbReference type="EMBL" id="KV424077">
    <property type="protein sequence ID" value="KZT52135.1"/>
    <property type="molecule type" value="Genomic_DNA"/>
</dbReference>
<evidence type="ECO:0000313" key="3">
    <source>
        <dbReference type="EMBL" id="KZT52135.1"/>
    </source>
</evidence>
<feature type="transmembrane region" description="Helical" evidence="2">
    <location>
        <begin position="77"/>
        <end position="96"/>
    </location>
</feature>
<feature type="region of interest" description="Disordered" evidence="1">
    <location>
        <begin position="180"/>
        <end position="203"/>
    </location>
</feature>